<accession>X1VBJ1</accession>
<comment type="caution">
    <text evidence="2">The sequence shown here is derived from an EMBL/GenBank/DDBJ whole genome shotgun (WGS) entry which is preliminary data.</text>
</comment>
<protein>
    <submittedName>
        <fullName evidence="2">Uncharacterized protein</fullName>
    </submittedName>
</protein>
<sequence>MTVGATAPQRCPDILDDSLPDTQAGRYRDFRDR</sequence>
<dbReference type="EMBL" id="BARW01025645">
    <property type="protein sequence ID" value="GAJ10851.1"/>
    <property type="molecule type" value="Genomic_DNA"/>
</dbReference>
<reference evidence="2" key="1">
    <citation type="journal article" date="2014" name="Front. Microbiol.">
        <title>High frequency of phylogenetically diverse reductive dehalogenase-homologous genes in deep subseafloor sedimentary metagenomes.</title>
        <authorList>
            <person name="Kawai M."/>
            <person name="Futagami T."/>
            <person name="Toyoda A."/>
            <person name="Takaki Y."/>
            <person name="Nishi S."/>
            <person name="Hori S."/>
            <person name="Arai W."/>
            <person name="Tsubouchi T."/>
            <person name="Morono Y."/>
            <person name="Uchiyama I."/>
            <person name="Ito T."/>
            <person name="Fujiyama A."/>
            <person name="Inagaki F."/>
            <person name="Takami H."/>
        </authorList>
    </citation>
    <scope>NUCLEOTIDE SEQUENCE</scope>
    <source>
        <strain evidence="2">Expedition CK06-06</strain>
    </source>
</reference>
<organism evidence="2">
    <name type="scientific">marine sediment metagenome</name>
    <dbReference type="NCBI Taxonomy" id="412755"/>
    <lineage>
        <taxon>unclassified sequences</taxon>
        <taxon>metagenomes</taxon>
        <taxon>ecological metagenomes</taxon>
    </lineage>
</organism>
<evidence type="ECO:0000313" key="2">
    <source>
        <dbReference type="EMBL" id="GAJ10851.1"/>
    </source>
</evidence>
<gene>
    <name evidence="2" type="ORF">S12H4_41985</name>
</gene>
<name>X1VBJ1_9ZZZZ</name>
<feature type="region of interest" description="Disordered" evidence="1">
    <location>
        <begin position="1"/>
        <end position="33"/>
    </location>
</feature>
<dbReference type="AlphaFoldDB" id="X1VBJ1"/>
<feature type="non-terminal residue" evidence="2">
    <location>
        <position position="33"/>
    </location>
</feature>
<evidence type="ECO:0000256" key="1">
    <source>
        <dbReference type="SAM" id="MobiDB-lite"/>
    </source>
</evidence>
<proteinExistence type="predicted"/>